<organism evidence="7 8">
    <name type="scientific">Gelidibacter maritimus</name>
    <dbReference type="NCBI Taxonomy" id="2761487"/>
    <lineage>
        <taxon>Bacteria</taxon>
        <taxon>Pseudomonadati</taxon>
        <taxon>Bacteroidota</taxon>
        <taxon>Flavobacteriia</taxon>
        <taxon>Flavobacteriales</taxon>
        <taxon>Flavobacteriaceae</taxon>
        <taxon>Gelidibacter</taxon>
    </lineage>
</organism>
<proteinExistence type="inferred from homology"/>
<dbReference type="FunFam" id="3.40.605.10:FF:000012">
    <property type="entry name" value="NAD-dependent succinate-semialdehyde dehydrogenase"/>
    <property type="match status" value="1"/>
</dbReference>
<feature type="active site" evidence="4">
    <location>
        <position position="230"/>
    </location>
</feature>
<dbReference type="CDD" id="cd07100">
    <property type="entry name" value="ALDH_SSADH1_GabD1"/>
    <property type="match status" value="1"/>
</dbReference>
<dbReference type="PANTHER" id="PTHR43217">
    <property type="entry name" value="SUCCINATE SEMIALDEHYDE DEHYDROGENASE [NAD(P)+] SAD"/>
    <property type="match status" value="1"/>
</dbReference>
<dbReference type="InterPro" id="IPR016163">
    <property type="entry name" value="Ald_DH_C"/>
</dbReference>
<evidence type="ECO:0000256" key="2">
    <source>
        <dbReference type="ARBA" id="ARBA00022857"/>
    </source>
</evidence>
<dbReference type="PROSITE" id="PS00687">
    <property type="entry name" value="ALDEHYDE_DEHYDR_GLU"/>
    <property type="match status" value="1"/>
</dbReference>
<evidence type="ECO:0000256" key="3">
    <source>
        <dbReference type="ARBA" id="ARBA00023002"/>
    </source>
</evidence>
<dbReference type="InterPro" id="IPR016162">
    <property type="entry name" value="Ald_DH_N"/>
</dbReference>
<name>A0A7W2M4Q0_9FLAO</name>
<dbReference type="RefSeq" id="WP_182204536.1">
    <property type="nucleotide sequence ID" value="NZ_JACGLT010000005.1"/>
</dbReference>
<dbReference type="InterPro" id="IPR044148">
    <property type="entry name" value="ALDH_GabD1-like"/>
</dbReference>
<evidence type="ECO:0000259" key="6">
    <source>
        <dbReference type="Pfam" id="PF00171"/>
    </source>
</evidence>
<comment type="caution">
    <text evidence="7">The sequence shown here is derived from an EMBL/GenBank/DDBJ whole genome shotgun (WGS) entry which is preliminary data.</text>
</comment>
<feature type="domain" description="Aldehyde dehydrogenase" evidence="6">
    <location>
        <begin position="3"/>
        <end position="450"/>
    </location>
</feature>
<dbReference type="Gene3D" id="3.40.309.10">
    <property type="entry name" value="Aldehyde Dehydrogenase, Chain A, domain 2"/>
    <property type="match status" value="1"/>
</dbReference>
<dbReference type="PANTHER" id="PTHR43217:SF1">
    <property type="entry name" value="SUCCINATE SEMIALDEHYDE DEHYDROGENASE [NAD(P)+] SAD"/>
    <property type="match status" value="1"/>
</dbReference>
<comment type="similarity">
    <text evidence="1 5">Belongs to the aldehyde dehydrogenase family.</text>
</comment>
<dbReference type="GO" id="GO:0004777">
    <property type="term" value="F:succinate-semialdehyde dehydrogenase (NAD+) activity"/>
    <property type="evidence" value="ECO:0007669"/>
    <property type="project" value="TreeGrafter"/>
</dbReference>
<dbReference type="GO" id="GO:0004030">
    <property type="term" value="F:aldehyde dehydrogenase [NAD(P)+] activity"/>
    <property type="evidence" value="ECO:0007669"/>
    <property type="project" value="InterPro"/>
</dbReference>
<reference evidence="7 8" key="1">
    <citation type="submission" date="2020-07" db="EMBL/GenBank/DDBJ databases">
        <title>Bacterium isolated from marine sediment.</title>
        <authorList>
            <person name="Shang D."/>
        </authorList>
    </citation>
    <scope>NUCLEOTIDE SEQUENCE [LARGE SCALE GENOMIC DNA]</scope>
    <source>
        <strain evidence="7 8">F6074</strain>
    </source>
</reference>
<dbReference type="Proteomes" id="UP000541857">
    <property type="component" value="Unassembled WGS sequence"/>
</dbReference>
<keyword evidence="3 5" id="KW-0560">Oxidoreductase</keyword>
<dbReference type="InterPro" id="IPR047110">
    <property type="entry name" value="GABD/Sad-like"/>
</dbReference>
<evidence type="ECO:0000313" key="7">
    <source>
        <dbReference type="EMBL" id="MBA6152640.1"/>
    </source>
</evidence>
<dbReference type="SUPFAM" id="SSF53720">
    <property type="entry name" value="ALDH-like"/>
    <property type="match status" value="1"/>
</dbReference>
<dbReference type="EMBL" id="JACGLT010000005">
    <property type="protein sequence ID" value="MBA6152640.1"/>
    <property type="molecule type" value="Genomic_DNA"/>
</dbReference>
<evidence type="ECO:0000256" key="1">
    <source>
        <dbReference type="ARBA" id="ARBA00009986"/>
    </source>
</evidence>
<dbReference type="InterPro" id="IPR016161">
    <property type="entry name" value="Ald_DH/histidinol_DH"/>
</dbReference>
<accession>A0A7W2M4Q0</accession>
<evidence type="ECO:0000256" key="4">
    <source>
        <dbReference type="PROSITE-ProRule" id="PRU10007"/>
    </source>
</evidence>
<dbReference type="Gene3D" id="3.40.605.10">
    <property type="entry name" value="Aldehyde Dehydrogenase, Chain A, domain 1"/>
    <property type="match status" value="1"/>
</dbReference>
<evidence type="ECO:0000256" key="5">
    <source>
        <dbReference type="RuleBase" id="RU003345"/>
    </source>
</evidence>
<dbReference type="InterPro" id="IPR015590">
    <property type="entry name" value="Aldehyde_DH_dom"/>
</dbReference>
<dbReference type="AlphaFoldDB" id="A0A7W2M4Q0"/>
<gene>
    <name evidence="7" type="ORF">H3Z82_07885</name>
</gene>
<protein>
    <submittedName>
        <fullName evidence="7">NAD-dependent succinate-semialdehyde dehydrogenase</fullName>
    </submittedName>
</protein>
<sequence length="455" mass="50189">MSNSIKTVNPFNNEQLKEYNFHTSEQLTQLVKGSEKAFHQWRQTSIKERCRLLNNIAQILEDDKEDLAKLITLEMGKPLSQSLSEIEKCTTLCDFYATNAEDFLADELIETEASESFVSYDPLGTILAVMPWNYPFWQVFRFAIPTLTAGNTAILKHASNVTGCALAIENIFERAGYPQGCFSAIIADHQAVEKLIADDTIKAVTLTGSEKAGKAIAATAGKHLKKTVLELGGNNACIILDDADLEKYMDTIVNARMQNAGQSCIAAKRFIVTASIYDEFLKQFKAKVSGLKSGDPLNNETTIGTLARTDLGDILKKQIDNSVAMGATVISGNKQDQAYFEPTILINITPDMPVFREETFGPVAPIMKVKNAEEAFKMASDTRFGLGTMVFTQSIETAQNHIDAIEDGAYFVNELVKSDARLPFGGTKASGYGRELSREGIHEFVNRKTVYINLL</sequence>
<evidence type="ECO:0000313" key="8">
    <source>
        <dbReference type="Proteomes" id="UP000541857"/>
    </source>
</evidence>
<dbReference type="Pfam" id="PF00171">
    <property type="entry name" value="Aldedh"/>
    <property type="match status" value="1"/>
</dbReference>
<dbReference type="InterPro" id="IPR029510">
    <property type="entry name" value="Ald_DH_CS_GLU"/>
</dbReference>
<keyword evidence="2" id="KW-0521">NADP</keyword>
<keyword evidence="8" id="KW-1185">Reference proteome</keyword>